<evidence type="ECO:0008006" key="9">
    <source>
        <dbReference type="Google" id="ProtNLM"/>
    </source>
</evidence>
<keyword evidence="3" id="KW-0479">Metal-binding</keyword>
<dbReference type="InterPro" id="IPR039702">
    <property type="entry name" value="FPS1-like"/>
</dbReference>
<keyword evidence="2 6" id="KW-0808">Transferase</keyword>
<dbReference type="InterPro" id="IPR008949">
    <property type="entry name" value="Isoprenoid_synthase_dom_sf"/>
</dbReference>
<evidence type="ECO:0000256" key="4">
    <source>
        <dbReference type="ARBA" id="ARBA00022842"/>
    </source>
</evidence>
<keyword evidence="4" id="KW-0460">Magnesium</keyword>
<dbReference type="Gene3D" id="1.10.600.10">
    <property type="entry name" value="Farnesyl Diphosphate Synthase"/>
    <property type="match status" value="1"/>
</dbReference>
<keyword evidence="8" id="KW-1185">Reference proteome</keyword>
<evidence type="ECO:0000256" key="6">
    <source>
        <dbReference type="RuleBase" id="RU004466"/>
    </source>
</evidence>
<comment type="pathway">
    <text evidence="5">Pheromone biosynthesis.</text>
</comment>
<dbReference type="Pfam" id="PF00348">
    <property type="entry name" value="polyprenyl_synt"/>
    <property type="match status" value="1"/>
</dbReference>
<evidence type="ECO:0000256" key="5">
    <source>
        <dbReference type="ARBA" id="ARBA00033740"/>
    </source>
</evidence>
<comment type="cofactor">
    <cofactor evidence="1">
        <name>Mg(2+)</name>
        <dbReference type="ChEBI" id="CHEBI:18420"/>
    </cofactor>
</comment>
<dbReference type="OrthoDB" id="10257492at2759"/>
<sequence>MAFILRKKLFFNNVRQYHKHLALTDTQAFSVKNKEAILKVYPEVVNAVCKGPTLSTQPTVGEWVKEMFEHILTGGRLRRANDVTAAYVMFEKQENITEEKIHSSHILGWCAEMVFAYIYMIDDIMDSSTTRRNKLCWHRLPNVGLNAVNDTSLLHQAILEILELKFRHVPEYIDIVKLVNEAIYFTAIGQQLDNFTVYSKKRNNLDCFNMKTFKNTVMLKTAYSTMRFPLLLGLTLIKDGQKQVKKEWFDIGFDIGELFQLHNDYSDLYVNETESGKTSYDIQEGKLTWLALTAVPRCNEHQLAAFKEFYGSPDPDHEKQIKQIYEDLKIPELYEEYESKLYKEILNRINALPTEPERKFFLNLLGEWYKHAY</sequence>
<dbReference type="GO" id="GO:0004161">
    <property type="term" value="F:dimethylallyltranstransferase activity"/>
    <property type="evidence" value="ECO:0007669"/>
    <property type="project" value="TreeGrafter"/>
</dbReference>
<protein>
    <recommendedName>
        <fullName evidence="9">Farnesyl pyrophosphate synthase</fullName>
    </recommendedName>
</protein>
<dbReference type="Proteomes" id="UP001154114">
    <property type="component" value="Chromosome 18"/>
</dbReference>
<evidence type="ECO:0000256" key="2">
    <source>
        <dbReference type="ARBA" id="ARBA00022679"/>
    </source>
</evidence>
<evidence type="ECO:0000313" key="8">
    <source>
        <dbReference type="Proteomes" id="UP001154114"/>
    </source>
</evidence>
<reference evidence="7" key="1">
    <citation type="submission" date="2021-12" db="EMBL/GenBank/DDBJ databases">
        <authorList>
            <person name="King R."/>
        </authorList>
    </citation>
    <scope>NUCLEOTIDE SEQUENCE</scope>
</reference>
<dbReference type="PANTHER" id="PTHR11525:SF0">
    <property type="entry name" value="FARNESYL PYROPHOSPHATE SYNTHASE"/>
    <property type="match status" value="1"/>
</dbReference>
<dbReference type="SFLD" id="SFLDS00005">
    <property type="entry name" value="Isoprenoid_Synthase_Type_I"/>
    <property type="match status" value="1"/>
</dbReference>
<dbReference type="PANTHER" id="PTHR11525">
    <property type="entry name" value="FARNESYL-PYROPHOSPHATE SYNTHETASE"/>
    <property type="match status" value="1"/>
</dbReference>
<dbReference type="GO" id="GO:0005737">
    <property type="term" value="C:cytoplasm"/>
    <property type="evidence" value="ECO:0007669"/>
    <property type="project" value="TreeGrafter"/>
</dbReference>
<evidence type="ECO:0000313" key="7">
    <source>
        <dbReference type="EMBL" id="CAH0590331.1"/>
    </source>
</evidence>
<evidence type="ECO:0000256" key="1">
    <source>
        <dbReference type="ARBA" id="ARBA00001946"/>
    </source>
</evidence>
<comment type="similarity">
    <text evidence="6">Belongs to the FPP/GGPP synthase family.</text>
</comment>
<organism evidence="7 8">
    <name type="scientific">Chrysodeixis includens</name>
    <name type="common">Soybean looper</name>
    <name type="synonym">Pseudoplusia includens</name>
    <dbReference type="NCBI Taxonomy" id="689277"/>
    <lineage>
        <taxon>Eukaryota</taxon>
        <taxon>Metazoa</taxon>
        <taxon>Ecdysozoa</taxon>
        <taxon>Arthropoda</taxon>
        <taxon>Hexapoda</taxon>
        <taxon>Insecta</taxon>
        <taxon>Pterygota</taxon>
        <taxon>Neoptera</taxon>
        <taxon>Endopterygota</taxon>
        <taxon>Lepidoptera</taxon>
        <taxon>Glossata</taxon>
        <taxon>Ditrysia</taxon>
        <taxon>Noctuoidea</taxon>
        <taxon>Noctuidae</taxon>
        <taxon>Plusiinae</taxon>
        <taxon>Chrysodeixis</taxon>
    </lineage>
</organism>
<dbReference type="AlphaFoldDB" id="A0A9P0BS66"/>
<proteinExistence type="inferred from homology"/>
<dbReference type="GO" id="GO:0045337">
    <property type="term" value="P:farnesyl diphosphate biosynthetic process"/>
    <property type="evidence" value="ECO:0007669"/>
    <property type="project" value="TreeGrafter"/>
</dbReference>
<dbReference type="SUPFAM" id="SSF48576">
    <property type="entry name" value="Terpenoid synthases"/>
    <property type="match status" value="1"/>
</dbReference>
<dbReference type="GO" id="GO:0004337">
    <property type="term" value="F:(2E,6E)-farnesyl diphosphate synthase activity"/>
    <property type="evidence" value="ECO:0007669"/>
    <property type="project" value="TreeGrafter"/>
</dbReference>
<gene>
    <name evidence="7" type="ORF">CINC_LOCUS4861</name>
</gene>
<dbReference type="GO" id="GO:0042811">
    <property type="term" value="P:pheromone biosynthetic process"/>
    <property type="evidence" value="ECO:0007669"/>
    <property type="project" value="UniProtKB-ARBA"/>
</dbReference>
<accession>A0A9P0BS66</accession>
<dbReference type="EMBL" id="LR824021">
    <property type="protein sequence ID" value="CAH0590331.1"/>
    <property type="molecule type" value="Genomic_DNA"/>
</dbReference>
<name>A0A9P0BS66_CHRIL</name>
<dbReference type="GO" id="GO:0046872">
    <property type="term" value="F:metal ion binding"/>
    <property type="evidence" value="ECO:0007669"/>
    <property type="project" value="UniProtKB-KW"/>
</dbReference>
<evidence type="ECO:0000256" key="3">
    <source>
        <dbReference type="ARBA" id="ARBA00022723"/>
    </source>
</evidence>
<dbReference type="InterPro" id="IPR000092">
    <property type="entry name" value="Polyprenyl_synt"/>
</dbReference>